<evidence type="ECO:0000256" key="1">
    <source>
        <dbReference type="SAM" id="Coils"/>
    </source>
</evidence>
<keyword evidence="1" id="KW-0175">Coiled coil</keyword>
<proteinExistence type="predicted"/>
<organism evidence="3 4">
    <name type="scientific">Bradyrhizobium manausense</name>
    <dbReference type="NCBI Taxonomy" id="989370"/>
    <lineage>
        <taxon>Bacteria</taxon>
        <taxon>Pseudomonadati</taxon>
        <taxon>Pseudomonadota</taxon>
        <taxon>Alphaproteobacteria</taxon>
        <taxon>Hyphomicrobiales</taxon>
        <taxon>Nitrobacteraceae</taxon>
        <taxon>Bradyrhizobium</taxon>
    </lineage>
</organism>
<keyword evidence="4" id="KW-1185">Reference proteome</keyword>
<accession>A0A0R3D0T2</accession>
<dbReference type="EMBL" id="LJYG01000108">
    <property type="protein sequence ID" value="KRQ03281.1"/>
    <property type="molecule type" value="Genomic_DNA"/>
</dbReference>
<feature type="coiled-coil region" evidence="1">
    <location>
        <begin position="7"/>
        <end position="34"/>
    </location>
</feature>
<reference evidence="3 4" key="1">
    <citation type="submission" date="2015-09" db="EMBL/GenBank/DDBJ databases">
        <title>Draft Genome Sequence of Bradyrhizobium manausense Strain BR 3351T, a Novel Symbiotic Nitrogen-Fixing Alphaproteobacterium Isolated from Brazilian Amazon Rain Forest.</title>
        <authorList>
            <person name="De Araujo J.L."/>
            <person name="Zilli J.E."/>
        </authorList>
    </citation>
    <scope>NUCLEOTIDE SEQUENCE [LARGE SCALE GENOMIC DNA]</scope>
    <source>
        <strain evidence="3 4">BR3351</strain>
    </source>
</reference>
<name>A0A0R3D0T2_9BRAD</name>
<evidence type="ECO:0000313" key="3">
    <source>
        <dbReference type="EMBL" id="KRQ03281.1"/>
    </source>
</evidence>
<dbReference type="AlphaFoldDB" id="A0A0R3D0T2"/>
<comment type="caution">
    <text evidence="3">The sequence shown here is derived from an EMBL/GenBank/DDBJ whole genome shotgun (WGS) entry which is preliminary data.</text>
</comment>
<gene>
    <name evidence="3" type="ORF">AOQ71_31630</name>
</gene>
<dbReference type="STRING" id="989370.AOQ71_31630"/>
<feature type="compositionally biased region" description="Acidic residues" evidence="2">
    <location>
        <begin position="112"/>
        <end position="123"/>
    </location>
</feature>
<protein>
    <submittedName>
        <fullName evidence="3">Uncharacterized protein</fullName>
    </submittedName>
</protein>
<dbReference type="Proteomes" id="UP000051936">
    <property type="component" value="Unassembled WGS sequence"/>
</dbReference>
<evidence type="ECO:0000313" key="4">
    <source>
        <dbReference type="Proteomes" id="UP000051936"/>
    </source>
</evidence>
<sequence length="219" mass="23309">MTTPTMAQFRQQQLNDLNNKLDAAVTNGDTAEARKISGEIANIASAPVAKFSADDVRAAIIKLAPEAATSIKLRTKLNTVMSTVSQDLTLVQAHETADSLAREILSAADYALPDDGDADDAGDEPAPRPTSRRAHREEPQLGAGDPRPTGGRGLEKASKVSDLPSASREAWARQIKGPMSEVAKAAERGDAASKALLAKAEASFVQVEKTRLRQQRGNR</sequence>
<dbReference type="RefSeq" id="WP_057755366.1">
    <property type="nucleotide sequence ID" value="NZ_LJYG01000108.1"/>
</dbReference>
<feature type="region of interest" description="Disordered" evidence="2">
    <location>
        <begin position="111"/>
        <end position="171"/>
    </location>
</feature>
<evidence type="ECO:0000256" key="2">
    <source>
        <dbReference type="SAM" id="MobiDB-lite"/>
    </source>
</evidence>